<evidence type="ECO:0000313" key="3">
    <source>
        <dbReference type="EMBL" id="QDV56924.1"/>
    </source>
</evidence>
<evidence type="ECO:0000313" key="4">
    <source>
        <dbReference type="Proteomes" id="UP000316770"/>
    </source>
</evidence>
<name>A0A518IV07_9BACT</name>
<dbReference type="Pfam" id="PF04972">
    <property type="entry name" value="BON"/>
    <property type="match status" value="1"/>
</dbReference>
<dbReference type="InterPro" id="IPR007055">
    <property type="entry name" value="BON_dom"/>
</dbReference>
<keyword evidence="1" id="KW-0732">Signal</keyword>
<dbReference type="PROSITE" id="PS50914">
    <property type="entry name" value="BON"/>
    <property type="match status" value="1"/>
</dbReference>
<dbReference type="AlphaFoldDB" id="A0A518IV07"/>
<keyword evidence="4" id="KW-1185">Reference proteome</keyword>
<sequence length="204" mass="22624" precursor="true">MKAINTIAALLFAAFTASQLQADSEYPIRPPDQVIQRDVDEELRSLIHRIPAAVEARVVAGEVTLQGGVSSFLDRMRIGRRVAGVEGVSRVNNRLRVERMPVRTQQRDDRTVDRRDDFADLSKKQPAGKHTLRGMIDSKREGMLVVRDFRAGRSEVAMLDATEVTLNGARVDGDQIDEGLLVFIRGRRDGGRLVAASVEAYSPD</sequence>
<dbReference type="Proteomes" id="UP000316770">
    <property type="component" value="Chromosome"/>
</dbReference>
<reference evidence="3 4" key="1">
    <citation type="submission" date="2019-02" db="EMBL/GenBank/DDBJ databases">
        <title>Deep-cultivation of Planctomycetes and their phenomic and genomic characterization uncovers novel biology.</title>
        <authorList>
            <person name="Wiegand S."/>
            <person name="Jogler M."/>
            <person name="Boedeker C."/>
            <person name="Pinto D."/>
            <person name="Vollmers J."/>
            <person name="Rivas-Marin E."/>
            <person name="Kohn T."/>
            <person name="Peeters S.H."/>
            <person name="Heuer A."/>
            <person name="Rast P."/>
            <person name="Oberbeckmann S."/>
            <person name="Bunk B."/>
            <person name="Jeske O."/>
            <person name="Meyerdierks A."/>
            <person name="Storesund J.E."/>
            <person name="Kallscheuer N."/>
            <person name="Luecker S."/>
            <person name="Lage O.M."/>
            <person name="Pohl T."/>
            <person name="Merkel B.J."/>
            <person name="Hornburger P."/>
            <person name="Mueller R.-W."/>
            <person name="Bruemmer F."/>
            <person name="Labrenz M."/>
            <person name="Spormann A.M."/>
            <person name="Op den Camp H."/>
            <person name="Overmann J."/>
            <person name="Amann R."/>
            <person name="Jetten M.S.M."/>
            <person name="Mascher T."/>
            <person name="Medema M.H."/>
            <person name="Devos D.P."/>
            <person name="Kaster A.-K."/>
            <person name="Ovreas L."/>
            <person name="Rohde M."/>
            <person name="Galperin M.Y."/>
            <person name="Jogler C."/>
        </authorList>
    </citation>
    <scope>NUCLEOTIDE SEQUENCE [LARGE SCALE GENOMIC DNA]</scope>
    <source>
        <strain evidence="3 4">Mal33</strain>
    </source>
</reference>
<proteinExistence type="predicted"/>
<feature type="signal peptide" evidence="1">
    <location>
        <begin position="1"/>
        <end position="22"/>
    </location>
</feature>
<evidence type="ECO:0000256" key="1">
    <source>
        <dbReference type="SAM" id="SignalP"/>
    </source>
</evidence>
<gene>
    <name evidence="3" type="ORF">Mal33_29250</name>
</gene>
<organism evidence="3 4">
    <name type="scientific">Rosistilla oblonga</name>
    <dbReference type="NCBI Taxonomy" id="2527990"/>
    <lineage>
        <taxon>Bacteria</taxon>
        <taxon>Pseudomonadati</taxon>
        <taxon>Planctomycetota</taxon>
        <taxon>Planctomycetia</taxon>
        <taxon>Pirellulales</taxon>
        <taxon>Pirellulaceae</taxon>
        <taxon>Rosistilla</taxon>
    </lineage>
</organism>
<feature type="domain" description="BON" evidence="2">
    <location>
        <begin position="31"/>
        <end position="99"/>
    </location>
</feature>
<dbReference type="RefSeq" id="WP_145285898.1">
    <property type="nucleotide sequence ID" value="NZ_CP036318.1"/>
</dbReference>
<protein>
    <submittedName>
        <fullName evidence="3">BON domain protein</fullName>
    </submittedName>
</protein>
<accession>A0A518IV07</accession>
<dbReference type="Gene3D" id="3.30.1340.30">
    <property type="match status" value="1"/>
</dbReference>
<dbReference type="EMBL" id="CP036318">
    <property type="protein sequence ID" value="QDV56924.1"/>
    <property type="molecule type" value="Genomic_DNA"/>
</dbReference>
<feature type="chain" id="PRO_5022081391" evidence="1">
    <location>
        <begin position="23"/>
        <end position="204"/>
    </location>
</feature>
<evidence type="ECO:0000259" key="2">
    <source>
        <dbReference type="PROSITE" id="PS50914"/>
    </source>
</evidence>